<dbReference type="InterPro" id="IPR029526">
    <property type="entry name" value="PGBD"/>
</dbReference>
<sequence length="186" mass="21347">MKAIRFDDAETRAQRRETDISAPIAKLFSSFIQNCQKVYSIGTCACIDEMLVAFRGRCRFRMFMPKKPAKYGLKIMSLQMPEMVIYSMHTYLGKDSDGINLTPEQTRFSKPTQAVLRLISPIEGSNRNVTADNWFCSVELVDVLKDKKLSLVGTLKKIRKKFRQNSNQIGDEKLEPRFSVLLKILL</sequence>
<comment type="caution">
    <text evidence="2">The sequence shown here is derived from an EMBL/GenBank/DDBJ whole genome shotgun (WGS) entry which is preliminary data.</text>
</comment>
<dbReference type="Proteomes" id="UP000299102">
    <property type="component" value="Unassembled WGS sequence"/>
</dbReference>
<keyword evidence="3" id="KW-1185">Reference proteome</keyword>
<feature type="domain" description="PiggyBac transposable element-derived protein" evidence="1">
    <location>
        <begin position="1"/>
        <end position="173"/>
    </location>
</feature>
<organism evidence="2 3">
    <name type="scientific">Eumeta variegata</name>
    <name type="common">Bagworm moth</name>
    <name type="synonym">Eumeta japonica</name>
    <dbReference type="NCBI Taxonomy" id="151549"/>
    <lineage>
        <taxon>Eukaryota</taxon>
        <taxon>Metazoa</taxon>
        <taxon>Ecdysozoa</taxon>
        <taxon>Arthropoda</taxon>
        <taxon>Hexapoda</taxon>
        <taxon>Insecta</taxon>
        <taxon>Pterygota</taxon>
        <taxon>Neoptera</taxon>
        <taxon>Endopterygota</taxon>
        <taxon>Lepidoptera</taxon>
        <taxon>Glossata</taxon>
        <taxon>Ditrysia</taxon>
        <taxon>Tineoidea</taxon>
        <taxon>Psychidae</taxon>
        <taxon>Oiketicinae</taxon>
        <taxon>Eumeta</taxon>
    </lineage>
</organism>
<dbReference type="Pfam" id="PF13843">
    <property type="entry name" value="DDE_Tnp_1_7"/>
    <property type="match status" value="1"/>
</dbReference>
<dbReference type="STRING" id="151549.A0A4C1UYI8"/>
<reference evidence="2 3" key="1">
    <citation type="journal article" date="2019" name="Commun. Biol.">
        <title>The bagworm genome reveals a unique fibroin gene that provides high tensile strength.</title>
        <authorList>
            <person name="Kono N."/>
            <person name="Nakamura H."/>
            <person name="Ohtoshi R."/>
            <person name="Tomita M."/>
            <person name="Numata K."/>
            <person name="Arakawa K."/>
        </authorList>
    </citation>
    <scope>NUCLEOTIDE SEQUENCE [LARGE SCALE GENOMIC DNA]</scope>
</reference>
<dbReference type="PANTHER" id="PTHR46599">
    <property type="entry name" value="PIGGYBAC TRANSPOSABLE ELEMENT-DERIVED PROTEIN 4"/>
    <property type="match status" value="1"/>
</dbReference>
<evidence type="ECO:0000259" key="1">
    <source>
        <dbReference type="Pfam" id="PF13843"/>
    </source>
</evidence>
<evidence type="ECO:0000313" key="2">
    <source>
        <dbReference type="EMBL" id="GBP31077.1"/>
    </source>
</evidence>
<proteinExistence type="predicted"/>
<protein>
    <recommendedName>
        <fullName evidence="1">PiggyBac transposable element-derived protein domain-containing protein</fullName>
    </recommendedName>
</protein>
<dbReference type="PANTHER" id="PTHR46599:SF6">
    <property type="entry name" value="DUAL SPECIFICITY PHOSPHATASE 26"/>
    <property type="match status" value="1"/>
</dbReference>
<name>A0A4C1UYI8_EUMVA</name>
<dbReference type="EMBL" id="BGZK01000241">
    <property type="protein sequence ID" value="GBP31077.1"/>
    <property type="molecule type" value="Genomic_DNA"/>
</dbReference>
<gene>
    <name evidence="2" type="ORF">EVAR_77372_1</name>
</gene>
<dbReference type="OrthoDB" id="8191541at2759"/>
<evidence type="ECO:0000313" key="3">
    <source>
        <dbReference type="Proteomes" id="UP000299102"/>
    </source>
</evidence>
<dbReference type="AlphaFoldDB" id="A0A4C1UYI8"/>
<accession>A0A4C1UYI8</accession>